<feature type="transmembrane region" description="Helical" evidence="10">
    <location>
        <begin position="20"/>
        <end position="39"/>
    </location>
</feature>
<comment type="caution">
    <text evidence="13">The sequence shown here is derived from an EMBL/GenBank/DDBJ whole genome shotgun (WGS) entry which is preliminary data.</text>
</comment>
<keyword evidence="2" id="KW-0813">Transport</keyword>
<evidence type="ECO:0000256" key="10">
    <source>
        <dbReference type="SAM" id="Phobius"/>
    </source>
</evidence>
<feature type="transmembrane region" description="Helical" evidence="10">
    <location>
        <begin position="59"/>
        <end position="80"/>
    </location>
</feature>
<dbReference type="GO" id="GO:0016887">
    <property type="term" value="F:ATP hydrolysis activity"/>
    <property type="evidence" value="ECO:0007669"/>
    <property type="project" value="InterPro"/>
</dbReference>
<comment type="subcellular location">
    <subcellularLocation>
        <location evidence="1">Cell membrane</location>
        <topology evidence="1">Multi-pass membrane protein</topology>
    </subcellularLocation>
</comment>
<dbReference type="PROSITE" id="PS50929">
    <property type="entry name" value="ABC_TM1F"/>
    <property type="match status" value="1"/>
</dbReference>
<feature type="domain" description="ABC transporter" evidence="11">
    <location>
        <begin position="350"/>
        <end position="584"/>
    </location>
</feature>
<keyword evidence="9 10" id="KW-0472">Membrane</keyword>
<evidence type="ECO:0000256" key="8">
    <source>
        <dbReference type="ARBA" id="ARBA00022989"/>
    </source>
</evidence>
<organism evidence="13 14">
    <name type="scientific">Virgisporangium ochraceum</name>
    <dbReference type="NCBI Taxonomy" id="65505"/>
    <lineage>
        <taxon>Bacteria</taxon>
        <taxon>Bacillati</taxon>
        <taxon>Actinomycetota</taxon>
        <taxon>Actinomycetes</taxon>
        <taxon>Micromonosporales</taxon>
        <taxon>Micromonosporaceae</taxon>
        <taxon>Virgisporangium</taxon>
    </lineage>
</organism>
<evidence type="ECO:0000259" key="11">
    <source>
        <dbReference type="PROSITE" id="PS50893"/>
    </source>
</evidence>
<evidence type="ECO:0000256" key="9">
    <source>
        <dbReference type="ARBA" id="ARBA00023136"/>
    </source>
</evidence>
<dbReference type="GO" id="GO:0140359">
    <property type="term" value="F:ABC-type transporter activity"/>
    <property type="evidence" value="ECO:0007669"/>
    <property type="project" value="InterPro"/>
</dbReference>
<dbReference type="InterPro" id="IPR003593">
    <property type="entry name" value="AAA+_ATPase"/>
</dbReference>
<reference evidence="13" key="1">
    <citation type="submission" date="2021-01" db="EMBL/GenBank/DDBJ databases">
        <title>Whole genome shotgun sequence of Virgisporangium ochraceum NBRC 16418.</title>
        <authorList>
            <person name="Komaki H."/>
            <person name="Tamura T."/>
        </authorList>
    </citation>
    <scope>NUCLEOTIDE SEQUENCE</scope>
    <source>
        <strain evidence="13">NBRC 16418</strain>
    </source>
</reference>
<feature type="transmembrane region" description="Helical" evidence="10">
    <location>
        <begin position="157"/>
        <end position="177"/>
    </location>
</feature>
<dbReference type="Proteomes" id="UP000635606">
    <property type="component" value="Unassembled WGS sequence"/>
</dbReference>
<evidence type="ECO:0000259" key="12">
    <source>
        <dbReference type="PROSITE" id="PS50929"/>
    </source>
</evidence>
<evidence type="ECO:0000256" key="6">
    <source>
        <dbReference type="ARBA" id="ARBA00022741"/>
    </source>
</evidence>
<feature type="transmembrane region" description="Helical" evidence="10">
    <location>
        <begin position="243"/>
        <end position="268"/>
    </location>
</feature>
<sequence length="593" mass="63525">MSGDGSLATIRRGLRATPEIFTGLWLTLLLAVFAAGGRIVVPMATRYTVDHGLTDTGAVLGAVSVAALVVVVAGVCSWAMNTRLVRASETALAALRVRAFDHIHRLSSLTRHRERRGSLVARVSSDVDIITQFTQAGGVTLLISLLQMGIATVVMVWYSWVLAFVVLGCFVPAALLMRAAQRRVAARYRQLRRDVGELYGVLGEAASGAVTVRSYGAGELSQRRLDDAVDTVRRSQTAALPPLAVGFSLGELVAGVSTAAVVVCGLVMSTSGYRDGAWVGWFGTISLGELLAFVLLITFFSRPIQQSVEILNEAQNAVAGWRRVLEILDTPADDGEPEEPEPLPPGPLAVEARDVEYTYPTGPRVLHGVSVDIPAGAHVAVVGATGSGKSTFAKLLTRQLVPERGGILLNGVALGRVAPESLYGRVAIVPQDCFLFDTTIEENLRLARPDSTDDDLLDALADLDLTGWLASLPDGLRTRVGLRGEELSAGERQLVALVRTYLVRPDLLILDEATSAVDPATDVRLQRALRRVTGDRTTITIAHRMATAETADRVLVFHSGRIVEQGHHRDLVALDGVYAGLHRAWTALKADPV</sequence>
<dbReference type="Gene3D" id="3.40.50.300">
    <property type="entry name" value="P-loop containing nucleotide triphosphate hydrolases"/>
    <property type="match status" value="1"/>
</dbReference>
<feature type="transmembrane region" description="Helical" evidence="10">
    <location>
        <begin position="129"/>
        <end position="151"/>
    </location>
</feature>
<dbReference type="RefSeq" id="WP_203933819.1">
    <property type="nucleotide sequence ID" value="NZ_BOPH01000128.1"/>
</dbReference>
<dbReference type="PANTHER" id="PTHR24221">
    <property type="entry name" value="ATP-BINDING CASSETTE SUB-FAMILY B"/>
    <property type="match status" value="1"/>
</dbReference>
<evidence type="ECO:0000256" key="4">
    <source>
        <dbReference type="ARBA" id="ARBA00022519"/>
    </source>
</evidence>
<feature type="domain" description="ABC transmembrane type-1" evidence="12">
    <location>
        <begin position="25"/>
        <end position="316"/>
    </location>
</feature>
<dbReference type="InterPro" id="IPR027417">
    <property type="entry name" value="P-loop_NTPase"/>
</dbReference>
<keyword evidence="3" id="KW-1003">Cell membrane</keyword>
<protein>
    <submittedName>
        <fullName evidence="13">Multidrug ABC transporter ATP-binding protein</fullName>
    </submittedName>
</protein>
<dbReference type="Pfam" id="PF00005">
    <property type="entry name" value="ABC_tran"/>
    <property type="match status" value="1"/>
</dbReference>
<gene>
    <name evidence="13" type="ORF">Voc01_089250</name>
</gene>
<name>A0A8J4EGT2_9ACTN</name>
<dbReference type="Gene3D" id="1.20.1560.10">
    <property type="entry name" value="ABC transporter type 1, transmembrane domain"/>
    <property type="match status" value="1"/>
</dbReference>
<evidence type="ECO:0000256" key="5">
    <source>
        <dbReference type="ARBA" id="ARBA00022692"/>
    </source>
</evidence>
<dbReference type="PROSITE" id="PS00211">
    <property type="entry name" value="ABC_TRANSPORTER_1"/>
    <property type="match status" value="1"/>
</dbReference>
<dbReference type="InterPro" id="IPR017871">
    <property type="entry name" value="ABC_transporter-like_CS"/>
</dbReference>
<dbReference type="GO" id="GO:0005524">
    <property type="term" value="F:ATP binding"/>
    <property type="evidence" value="ECO:0007669"/>
    <property type="project" value="UniProtKB-KW"/>
</dbReference>
<dbReference type="SMART" id="SM00382">
    <property type="entry name" value="AAA"/>
    <property type="match status" value="1"/>
</dbReference>
<dbReference type="SUPFAM" id="SSF90123">
    <property type="entry name" value="ABC transporter transmembrane region"/>
    <property type="match status" value="1"/>
</dbReference>
<dbReference type="InterPro" id="IPR003439">
    <property type="entry name" value="ABC_transporter-like_ATP-bd"/>
</dbReference>
<dbReference type="PROSITE" id="PS50893">
    <property type="entry name" value="ABC_TRANSPORTER_2"/>
    <property type="match status" value="1"/>
</dbReference>
<evidence type="ECO:0000313" key="14">
    <source>
        <dbReference type="Proteomes" id="UP000635606"/>
    </source>
</evidence>
<keyword evidence="14" id="KW-1185">Reference proteome</keyword>
<dbReference type="SUPFAM" id="SSF52540">
    <property type="entry name" value="P-loop containing nucleoside triphosphate hydrolases"/>
    <property type="match status" value="1"/>
</dbReference>
<proteinExistence type="predicted"/>
<evidence type="ECO:0000256" key="2">
    <source>
        <dbReference type="ARBA" id="ARBA00022448"/>
    </source>
</evidence>
<dbReference type="FunFam" id="3.40.50.300:FF:001001">
    <property type="entry name" value="Multidrug ABC transporter ATP-binding protein"/>
    <property type="match status" value="1"/>
</dbReference>
<dbReference type="EMBL" id="BOPH01000128">
    <property type="protein sequence ID" value="GIJ74008.1"/>
    <property type="molecule type" value="Genomic_DNA"/>
</dbReference>
<dbReference type="GO" id="GO:0005886">
    <property type="term" value="C:plasma membrane"/>
    <property type="evidence" value="ECO:0007669"/>
    <property type="project" value="UniProtKB-SubCell"/>
</dbReference>
<dbReference type="AlphaFoldDB" id="A0A8J4EGT2"/>
<keyword evidence="6" id="KW-0547">Nucleotide-binding</keyword>
<dbReference type="InterPro" id="IPR039421">
    <property type="entry name" value="Type_1_exporter"/>
</dbReference>
<keyword evidence="5 10" id="KW-0812">Transmembrane</keyword>
<evidence type="ECO:0000256" key="3">
    <source>
        <dbReference type="ARBA" id="ARBA00022475"/>
    </source>
</evidence>
<evidence type="ECO:0000256" key="1">
    <source>
        <dbReference type="ARBA" id="ARBA00004651"/>
    </source>
</evidence>
<dbReference type="Pfam" id="PF00664">
    <property type="entry name" value="ABC_membrane"/>
    <property type="match status" value="1"/>
</dbReference>
<dbReference type="InterPro" id="IPR011527">
    <property type="entry name" value="ABC1_TM_dom"/>
</dbReference>
<keyword evidence="8 10" id="KW-1133">Transmembrane helix</keyword>
<accession>A0A8J4EGT2</accession>
<dbReference type="PANTHER" id="PTHR24221:SF654">
    <property type="entry name" value="ATP-BINDING CASSETTE SUB-FAMILY B MEMBER 6"/>
    <property type="match status" value="1"/>
</dbReference>
<dbReference type="GO" id="GO:0034040">
    <property type="term" value="F:ATPase-coupled lipid transmembrane transporter activity"/>
    <property type="evidence" value="ECO:0007669"/>
    <property type="project" value="TreeGrafter"/>
</dbReference>
<feature type="transmembrane region" description="Helical" evidence="10">
    <location>
        <begin position="280"/>
        <end position="300"/>
    </location>
</feature>
<keyword evidence="7 13" id="KW-0067">ATP-binding</keyword>
<dbReference type="InterPro" id="IPR036640">
    <property type="entry name" value="ABC1_TM_sf"/>
</dbReference>
<evidence type="ECO:0000256" key="7">
    <source>
        <dbReference type="ARBA" id="ARBA00022840"/>
    </source>
</evidence>
<evidence type="ECO:0000313" key="13">
    <source>
        <dbReference type="EMBL" id="GIJ74008.1"/>
    </source>
</evidence>
<keyword evidence="4" id="KW-0997">Cell inner membrane</keyword>